<dbReference type="SUPFAM" id="SSF55315">
    <property type="entry name" value="L30e-like"/>
    <property type="match status" value="1"/>
</dbReference>
<dbReference type="InterPro" id="IPR035931">
    <property type="entry name" value="YlxR-like_sf"/>
</dbReference>
<dbReference type="Pfam" id="PF04296">
    <property type="entry name" value="YlxR"/>
    <property type="match status" value="1"/>
</dbReference>
<dbReference type="CDD" id="cd00279">
    <property type="entry name" value="YlxR"/>
    <property type="match status" value="1"/>
</dbReference>
<proteinExistence type="predicted"/>
<dbReference type="RefSeq" id="WP_183354284.1">
    <property type="nucleotide sequence ID" value="NZ_BLXX01000004.1"/>
</dbReference>
<organism evidence="3 4">
    <name type="scientific">Geomonas silvestris</name>
    <dbReference type="NCBI Taxonomy" id="2740184"/>
    <lineage>
        <taxon>Bacteria</taxon>
        <taxon>Pseudomonadati</taxon>
        <taxon>Thermodesulfobacteriota</taxon>
        <taxon>Desulfuromonadia</taxon>
        <taxon>Geobacterales</taxon>
        <taxon>Geobacteraceae</taxon>
        <taxon>Geomonas</taxon>
    </lineage>
</organism>
<dbReference type="GO" id="GO:0005840">
    <property type="term" value="C:ribosome"/>
    <property type="evidence" value="ECO:0007669"/>
    <property type="project" value="UniProtKB-KW"/>
</dbReference>
<dbReference type="Pfam" id="PF01248">
    <property type="entry name" value="Ribosomal_L7Ae"/>
    <property type="match status" value="1"/>
</dbReference>
<dbReference type="InterPro" id="IPR037465">
    <property type="entry name" value="YlxR"/>
</dbReference>
<evidence type="ECO:0000313" key="4">
    <source>
        <dbReference type="Proteomes" id="UP000556026"/>
    </source>
</evidence>
<dbReference type="PANTHER" id="PTHR34215">
    <property type="entry name" value="BLL0784 PROTEIN"/>
    <property type="match status" value="1"/>
</dbReference>
<dbReference type="SUPFAM" id="SSF64376">
    <property type="entry name" value="YlxR-like"/>
    <property type="match status" value="1"/>
</dbReference>
<feature type="domain" description="YlxR" evidence="2">
    <location>
        <begin position="8"/>
        <end position="74"/>
    </location>
</feature>
<dbReference type="AlphaFoldDB" id="A0A6V8MHM2"/>
<dbReference type="InterPro" id="IPR007393">
    <property type="entry name" value="YlxR_dom"/>
</dbReference>
<protein>
    <submittedName>
        <fullName evidence="3">50S ribosomal protein L7/L12</fullName>
    </submittedName>
</protein>
<dbReference type="Gene3D" id="3.30.1230.10">
    <property type="entry name" value="YlxR-like"/>
    <property type="match status" value="1"/>
</dbReference>
<gene>
    <name evidence="3" type="primary">ylxRQ</name>
    <name evidence="3" type="ORF">GMST_17770</name>
</gene>
<keyword evidence="3" id="KW-0687">Ribonucleoprotein</keyword>
<feature type="domain" description="Ribosomal protein eL8/eL30/eS12/Gadd45" evidence="1">
    <location>
        <begin position="92"/>
        <end position="176"/>
    </location>
</feature>
<evidence type="ECO:0000313" key="3">
    <source>
        <dbReference type="EMBL" id="GFO59452.1"/>
    </source>
</evidence>
<dbReference type="Gene3D" id="3.30.1330.30">
    <property type="match status" value="1"/>
</dbReference>
<evidence type="ECO:0000259" key="2">
    <source>
        <dbReference type="Pfam" id="PF04296"/>
    </source>
</evidence>
<reference evidence="4" key="1">
    <citation type="submission" date="2020-06" db="EMBL/GenBank/DDBJ databases">
        <title>Draft genomic sequence of Geomonas sp. Red330.</title>
        <authorList>
            <person name="Itoh H."/>
            <person name="Zhenxing X."/>
            <person name="Ushijima N."/>
            <person name="Masuda Y."/>
            <person name="Shiratori Y."/>
            <person name="Senoo K."/>
        </authorList>
    </citation>
    <scope>NUCLEOTIDE SEQUENCE [LARGE SCALE GENOMIC DNA]</scope>
    <source>
        <strain evidence="4">Red330</strain>
    </source>
</reference>
<sequence length="197" mass="21585">MPKAEPQRSCIACREPRDKRGLIRFVLAPDTTVVPDLQQKLPGRGVYTCCKASCLKAAAQKRQFSRGFKTEVLGGDPEQLVRQVGAKMEERIAGYLSLANKGGKVVSGSDQVAEKLKKGGVGILFLATDISADIGEKFRGLAELKGVACMALFTKERLGELIGKELRSVLAILDSGFVGSISLEMERYRNFFEEERE</sequence>
<dbReference type="InterPro" id="IPR004038">
    <property type="entry name" value="Ribosomal_eL8/eL30/eS12/Gad45"/>
</dbReference>
<accession>A0A6V8MHM2</accession>
<keyword evidence="4" id="KW-1185">Reference proteome</keyword>
<comment type="caution">
    <text evidence="3">The sequence shown here is derived from an EMBL/GenBank/DDBJ whole genome shotgun (WGS) entry which is preliminary data.</text>
</comment>
<keyword evidence="3" id="KW-0689">Ribosomal protein</keyword>
<evidence type="ECO:0000259" key="1">
    <source>
        <dbReference type="Pfam" id="PF01248"/>
    </source>
</evidence>
<dbReference type="PANTHER" id="PTHR34215:SF1">
    <property type="entry name" value="YLXR DOMAIN-CONTAINING PROTEIN"/>
    <property type="match status" value="1"/>
</dbReference>
<name>A0A6V8MHM2_9BACT</name>
<dbReference type="EMBL" id="BLXX01000004">
    <property type="protein sequence ID" value="GFO59452.1"/>
    <property type="molecule type" value="Genomic_DNA"/>
</dbReference>
<dbReference type="InterPro" id="IPR029064">
    <property type="entry name" value="Ribosomal_eL30-like_sf"/>
</dbReference>
<dbReference type="Proteomes" id="UP000556026">
    <property type="component" value="Unassembled WGS sequence"/>
</dbReference>